<evidence type="ECO:0000313" key="11">
    <source>
        <dbReference type="EMBL" id="CCX05858.1"/>
    </source>
</evidence>
<dbReference type="EMBL" id="HF935274">
    <property type="protein sequence ID" value="CCX05858.1"/>
    <property type="molecule type" value="Genomic_DNA"/>
</dbReference>
<dbReference type="PANTHER" id="PTHR48020">
    <property type="entry name" value="PROTON MYO-INOSITOL COTRANSPORTER"/>
    <property type="match status" value="1"/>
</dbReference>
<keyword evidence="4 9" id="KW-0812">Transmembrane</keyword>
<feature type="transmembrane region" description="Helical" evidence="9">
    <location>
        <begin position="347"/>
        <end position="365"/>
    </location>
</feature>
<dbReference type="PROSITE" id="PS50850">
    <property type="entry name" value="MFS"/>
    <property type="match status" value="1"/>
</dbReference>
<comment type="catalytic activity">
    <reaction evidence="7">
        <text>myo-inositol(out) + H(+)(out) = myo-inositol(in) + H(+)(in)</text>
        <dbReference type="Rhea" id="RHEA:60364"/>
        <dbReference type="ChEBI" id="CHEBI:15378"/>
        <dbReference type="ChEBI" id="CHEBI:17268"/>
    </reaction>
</comment>
<keyword evidence="5 9" id="KW-1133">Transmembrane helix</keyword>
<dbReference type="Proteomes" id="UP000018144">
    <property type="component" value="Unassembled WGS sequence"/>
</dbReference>
<evidence type="ECO:0000256" key="5">
    <source>
        <dbReference type="ARBA" id="ARBA00022989"/>
    </source>
</evidence>
<comment type="similarity">
    <text evidence="2 8">Belongs to the major facilitator superfamily. Sugar transporter (TC 2.A.1.1) family.</text>
</comment>
<dbReference type="PANTHER" id="PTHR48020:SF22">
    <property type="entry name" value="MAJOR FACILITATOR SUPERFAMILY (MFS) PROFILE DOMAIN-CONTAINING PROTEIN-RELATED"/>
    <property type="match status" value="1"/>
</dbReference>
<evidence type="ECO:0000256" key="2">
    <source>
        <dbReference type="ARBA" id="ARBA00010992"/>
    </source>
</evidence>
<evidence type="ECO:0000256" key="9">
    <source>
        <dbReference type="SAM" id="Phobius"/>
    </source>
</evidence>
<reference evidence="11 12" key="1">
    <citation type="journal article" date="2013" name="PLoS Genet.">
        <title>The genome and development-dependent transcriptomes of Pyronema confluens: a window into fungal evolution.</title>
        <authorList>
            <person name="Traeger S."/>
            <person name="Altegoer F."/>
            <person name="Freitag M."/>
            <person name="Gabaldon T."/>
            <person name="Kempken F."/>
            <person name="Kumar A."/>
            <person name="Marcet-Houben M."/>
            <person name="Poggeler S."/>
            <person name="Stajich J.E."/>
            <person name="Nowrousian M."/>
        </authorList>
    </citation>
    <scope>NUCLEOTIDE SEQUENCE [LARGE SCALE GENOMIC DNA]</scope>
    <source>
        <strain evidence="12">CBS 100304</strain>
        <tissue evidence="11">Vegetative mycelium</tissue>
    </source>
</reference>
<feature type="domain" description="Major facilitator superfamily (MFS) profile" evidence="10">
    <location>
        <begin position="1"/>
        <end position="477"/>
    </location>
</feature>
<evidence type="ECO:0000256" key="1">
    <source>
        <dbReference type="ARBA" id="ARBA00004141"/>
    </source>
</evidence>
<keyword evidence="3 8" id="KW-0813">Transport</keyword>
<protein>
    <submittedName>
        <fullName evidence="11">Similar to Myo-inositol transporter 1 acc. no. Q10286</fullName>
    </submittedName>
</protein>
<dbReference type="InterPro" id="IPR005829">
    <property type="entry name" value="Sugar_transporter_CS"/>
</dbReference>
<evidence type="ECO:0000256" key="6">
    <source>
        <dbReference type="ARBA" id="ARBA00023136"/>
    </source>
</evidence>
<dbReference type="SUPFAM" id="SSF103473">
    <property type="entry name" value="MFS general substrate transporter"/>
    <property type="match status" value="1"/>
</dbReference>
<evidence type="ECO:0000259" key="10">
    <source>
        <dbReference type="PROSITE" id="PS50850"/>
    </source>
</evidence>
<feature type="transmembrane region" description="Helical" evidence="9">
    <location>
        <begin position="317"/>
        <end position="338"/>
    </location>
</feature>
<dbReference type="PRINTS" id="PR00171">
    <property type="entry name" value="SUGRTRNSPORT"/>
</dbReference>
<dbReference type="InterPro" id="IPR050814">
    <property type="entry name" value="Myo-inositol_Transporter"/>
</dbReference>
<comment type="subcellular location">
    <subcellularLocation>
        <location evidence="1">Membrane</location>
        <topology evidence="1">Multi-pass membrane protein</topology>
    </subcellularLocation>
</comment>
<dbReference type="InterPro" id="IPR036259">
    <property type="entry name" value="MFS_trans_sf"/>
</dbReference>
<feature type="transmembrane region" description="Helical" evidence="9">
    <location>
        <begin position="108"/>
        <end position="126"/>
    </location>
</feature>
<dbReference type="GO" id="GO:1904679">
    <property type="term" value="P:myo-inositol import across plasma membrane"/>
    <property type="evidence" value="ECO:0007669"/>
    <property type="project" value="TreeGrafter"/>
</dbReference>
<evidence type="ECO:0000256" key="3">
    <source>
        <dbReference type="ARBA" id="ARBA00022448"/>
    </source>
</evidence>
<feature type="transmembrane region" description="Helical" evidence="9">
    <location>
        <begin position="281"/>
        <end position="305"/>
    </location>
</feature>
<feature type="transmembrane region" description="Helical" evidence="9">
    <location>
        <begin position="167"/>
        <end position="189"/>
    </location>
</feature>
<feature type="transmembrane region" description="Helical" evidence="9">
    <location>
        <begin position="138"/>
        <end position="155"/>
    </location>
</feature>
<evidence type="ECO:0000256" key="4">
    <source>
        <dbReference type="ARBA" id="ARBA00022692"/>
    </source>
</evidence>
<dbReference type="NCBIfam" id="TIGR00879">
    <property type="entry name" value="SP"/>
    <property type="match status" value="1"/>
</dbReference>
<gene>
    <name evidence="11" type="ORF">PCON_05445</name>
</gene>
<dbReference type="PROSITE" id="PS00216">
    <property type="entry name" value="SUGAR_TRANSPORT_1"/>
    <property type="match status" value="2"/>
</dbReference>
<dbReference type="OrthoDB" id="6339427at2759"/>
<keyword evidence="6 9" id="KW-0472">Membrane</keyword>
<dbReference type="InterPro" id="IPR020846">
    <property type="entry name" value="MFS_dom"/>
</dbReference>
<feature type="transmembrane region" description="Helical" evidence="9">
    <location>
        <begin position="422"/>
        <end position="443"/>
    </location>
</feature>
<feature type="transmembrane region" description="Helical" evidence="9">
    <location>
        <begin position="79"/>
        <end position="101"/>
    </location>
</feature>
<dbReference type="AlphaFoldDB" id="U4KW16"/>
<dbReference type="InterPro" id="IPR005828">
    <property type="entry name" value="MFS_sugar_transport-like"/>
</dbReference>
<dbReference type="eggNOG" id="KOG0254">
    <property type="taxonomic scope" value="Eukaryota"/>
</dbReference>
<dbReference type="Pfam" id="PF00083">
    <property type="entry name" value="Sugar_tr"/>
    <property type="match status" value="1"/>
</dbReference>
<feature type="transmembrane region" description="Helical" evidence="9">
    <location>
        <begin position="455"/>
        <end position="473"/>
    </location>
</feature>
<dbReference type="InterPro" id="IPR003663">
    <property type="entry name" value="Sugar/inositol_transpt"/>
</dbReference>
<organism evidence="11 12">
    <name type="scientific">Pyronema omphalodes (strain CBS 100304)</name>
    <name type="common">Pyronema confluens</name>
    <dbReference type="NCBI Taxonomy" id="1076935"/>
    <lineage>
        <taxon>Eukaryota</taxon>
        <taxon>Fungi</taxon>
        <taxon>Dikarya</taxon>
        <taxon>Ascomycota</taxon>
        <taxon>Pezizomycotina</taxon>
        <taxon>Pezizomycetes</taxon>
        <taxon>Pezizales</taxon>
        <taxon>Pyronemataceae</taxon>
        <taxon>Pyronema</taxon>
    </lineage>
</organism>
<dbReference type="FunFam" id="1.20.1250.20:FF:000073">
    <property type="entry name" value="MFS myo-inositol transporter, putative"/>
    <property type="match status" value="1"/>
</dbReference>
<dbReference type="PROSITE" id="PS00217">
    <property type="entry name" value="SUGAR_TRANSPORT_2"/>
    <property type="match status" value="1"/>
</dbReference>
<name>U4KW16_PYROM</name>
<feature type="transmembrane region" description="Helical" evidence="9">
    <location>
        <begin position="195"/>
        <end position="214"/>
    </location>
</feature>
<dbReference type="GO" id="GO:0016020">
    <property type="term" value="C:membrane"/>
    <property type="evidence" value="ECO:0007669"/>
    <property type="project" value="UniProtKB-SubCell"/>
</dbReference>
<sequence length="498" mass="52631">MAAFDSAEDHDRAPLLSTQATHEHEHENVSLQDPEPEAKGNWLWILTFTADDTASISSALLYLSPALSTPTHSVTTLDLSLITSATSFGALLGGLSAGILADRLGRKGVIYLADALFLIGALWQAVSTTVVSMICGRLIVGVGVGVGSLVVPLYISELAPASHRGRLVVVDVLCITIGQVVAYAVGILLGPRWRWVLGLGAVPAVIQAVLMILMPETPRWLVSRGRRKEAAEVLSLVYGTDDPSVISSLLAEIGKGVTSTSTSGLKDKLTQLIKIPGNRRALTIACLLQFLQQACGFNTLMYFSATVFSMIGFKNPTVVAMVVAGTNAIFTGVAFGLIDKVGRRKMLLMSLGGMTFGLVLVAAAFGNMPDLIKGVAIPAPETFPAVVMVLAIIIFVSFYALGLGNIPWLCQSEFFPMEVRGLGTGAATAMCWGSNMVVAGTFLGLLETLGGRGTFVGYAEVCALGFLVCWGIYPETRGMGMEEIEGLLRSGWGVEGRG</sequence>
<dbReference type="GO" id="GO:0005366">
    <property type="term" value="F:myo-inositol:proton symporter activity"/>
    <property type="evidence" value="ECO:0007669"/>
    <property type="project" value="TreeGrafter"/>
</dbReference>
<evidence type="ECO:0000313" key="12">
    <source>
        <dbReference type="Proteomes" id="UP000018144"/>
    </source>
</evidence>
<evidence type="ECO:0000256" key="8">
    <source>
        <dbReference type="RuleBase" id="RU003346"/>
    </source>
</evidence>
<accession>U4KW16</accession>
<dbReference type="Gene3D" id="1.20.1250.20">
    <property type="entry name" value="MFS general substrate transporter like domains"/>
    <property type="match status" value="1"/>
</dbReference>
<dbReference type="OMA" id="ETGWRWM"/>
<proteinExistence type="inferred from homology"/>
<feature type="transmembrane region" description="Helical" evidence="9">
    <location>
        <begin position="385"/>
        <end position="410"/>
    </location>
</feature>
<evidence type="ECO:0000256" key="7">
    <source>
        <dbReference type="ARBA" id="ARBA00049119"/>
    </source>
</evidence>
<keyword evidence="12" id="KW-1185">Reference proteome</keyword>